<sequence length="515" mass="57101">MDDKGLPQIISLGPGTQSAHRPLESMWTTEGFLSIKDGTDEELYVHPSNTIFNINHPVAFSAKDLSEKRPNIPGYHTLTLQDITAKYLKGLQTSAETIITRNITFISIVLPVGIVHGDSRQVALSDACKAAGLPWSELFKKSFVAFFEFELYNVMDERLFLFYRVGSSTLEVSVVSSDNFFGTLSFVRDQYLGGNNFNKRVVNHLLRAHEKRTGQDLSSDDKFMIHLGGEVEKAKQALSFQSSVRVEIESSIAGGQDFSEQLTRSQFEDLNMDLFTKTMAAVDQALKDAGLTKNDIRDVVLSGGSSNIPFLQSTLKHYFGEKKNYQGSNQPETVALFGAAKFGQQIVVRDKYYSSGICCGWIGPLSIGIETTGGVMFKYADWGSSQVFDKTFTFSTAMDNQNRVVIKIFEGERARASQNVFLGGIELSGIPPAPKGVPQIRVRLKSPSCGNKLYLSVMELATKRINVTAISPRSAYLEDDEIYSKISEAQEFEHEDRLMWENAEAAGTMTLLNPA</sequence>
<evidence type="ECO:0000256" key="1">
    <source>
        <dbReference type="ARBA" id="ARBA00004319"/>
    </source>
</evidence>
<dbReference type="PROSITE" id="PS01036">
    <property type="entry name" value="HSP70_3"/>
    <property type="match status" value="1"/>
</dbReference>
<evidence type="ECO:0000256" key="7">
    <source>
        <dbReference type="RuleBase" id="RU003322"/>
    </source>
</evidence>
<accession>A0A086TLM2</accession>
<dbReference type="Proteomes" id="UP000243308">
    <property type="component" value="Unassembled WGS sequence"/>
</dbReference>
<dbReference type="GO" id="GO:0140662">
    <property type="term" value="F:ATP-dependent protein folding chaperone"/>
    <property type="evidence" value="ECO:0007669"/>
    <property type="project" value="InterPro"/>
</dbReference>
<evidence type="ECO:0000313" key="8">
    <source>
        <dbReference type="EMBL" id="KFH62849.1"/>
    </source>
</evidence>
<dbReference type="Gene3D" id="3.90.640.10">
    <property type="entry name" value="Actin, Chain A, domain 4"/>
    <property type="match status" value="1"/>
</dbReference>
<proteinExistence type="inferred from homology"/>
<dbReference type="InterPro" id="IPR013126">
    <property type="entry name" value="Hsp_70_fam"/>
</dbReference>
<dbReference type="EMBL" id="KN042430">
    <property type="protein sequence ID" value="KFH62849.1"/>
    <property type="molecule type" value="Genomic_DNA"/>
</dbReference>
<dbReference type="SUPFAM" id="SSF100920">
    <property type="entry name" value="Heat shock protein 70kD (HSP70), peptide-binding domain"/>
    <property type="match status" value="1"/>
</dbReference>
<evidence type="ECO:0000313" key="9">
    <source>
        <dbReference type="Proteomes" id="UP000243308"/>
    </source>
</evidence>
<dbReference type="SUPFAM" id="SSF53067">
    <property type="entry name" value="Actin-like ATPase domain"/>
    <property type="match status" value="1"/>
</dbReference>
<dbReference type="InterPro" id="IPR043129">
    <property type="entry name" value="ATPase_NBD"/>
</dbReference>
<keyword evidence="4 7" id="KW-0547">Nucleotide-binding</keyword>
<dbReference type="AlphaFoldDB" id="A0A086TLM2"/>
<dbReference type="GO" id="GO:0005524">
    <property type="term" value="F:ATP binding"/>
    <property type="evidence" value="ECO:0007669"/>
    <property type="project" value="UniProtKB-KW"/>
</dbReference>
<dbReference type="GO" id="GO:0005788">
    <property type="term" value="C:endoplasmic reticulum lumen"/>
    <property type="evidence" value="ECO:0007669"/>
    <property type="project" value="UniProtKB-SubCell"/>
</dbReference>
<evidence type="ECO:0000256" key="4">
    <source>
        <dbReference type="ARBA" id="ARBA00022741"/>
    </source>
</evidence>
<comment type="similarity">
    <text evidence="2 7">Belongs to the heat shock protein 70 family.</text>
</comment>
<dbReference type="InterPro" id="IPR029047">
    <property type="entry name" value="HSP70_peptide-bd_sf"/>
</dbReference>
<reference evidence="8 9" key="1">
    <citation type="submission" date="2011-02" db="EMBL/GenBank/DDBJ databases">
        <title>The Genome Sequence of Mortierella verticillata NRRL 6337.</title>
        <authorList>
            <consortium name="The Broad Institute Genome Sequencing Platform"/>
            <person name="Russ C."/>
            <person name="Cuomo C."/>
            <person name="Burger G."/>
            <person name="Gray M.W."/>
            <person name="Holland P.W.H."/>
            <person name="King N."/>
            <person name="Lang F.B.F."/>
            <person name="Roger A.J."/>
            <person name="Ruiz-Trillo I."/>
            <person name="Young S.K."/>
            <person name="Zeng Q."/>
            <person name="Gargeya S."/>
            <person name="Alvarado L."/>
            <person name="Berlin A."/>
            <person name="Chapman S.B."/>
            <person name="Chen Z."/>
            <person name="Freedman E."/>
            <person name="Gellesch M."/>
            <person name="Goldberg J."/>
            <person name="Griggs A."/>
            <person name="Gujja S."/>
            <person name="Heilman E."/>
            <person name="Heiman D."/>
            <person name="Howarth C."/>
            <person name="Mehta T."/>
            <person name="Neiman D."/>
            <person name="Pearson M."/>
            <person name="Roberts A."/>
            <person name="Saif S."/>
            <person name="Shea T."/>
            <person name="Shenoy N."/>
            <person name="Sisk P."/>
            <person name="Stolte C."/>
            <person name="Sykes S."/>
            <person name="White J."/>
            <person name="Yandava C."/>
            <person name="Haas B."/>
            <person name="Nusbaum C."/>
            <person name="Birren B."/>
        </authorList>
    </citation>
    <scope>NUCLEOTIDE SEQUENCE [LARGE SCALE GENOMIC DNA]</scope>
    <source>
        <strain evidence="8 9">NRRL 6337</strain>
    </source>
</reference>
<dbReference type="PRINTS" id="PR00301">
    <property type="entry name" value="HEATSHOCK70"/>
</dbReference>
<keyword evidence="6 7" id="KW-0067">ATP-binding</keyword>
<protein>
    <submittedName>
        <fullName evidence="8">Uncharacterized protein</fullName>
    </submittedName>
</protein>
<dbReference type="FunFam" id="3.90.640.10:FF:000153">
    <property type="entry name" value="Endoplasmic reticulum chaperone BiP"/>
    <property type="match status" value="1"/>
</dbReference>
<dbReference type="InterPro" id="IPR018181">
    <property type="entry name" value="Heat_shock_70_CS"/>
</dbReference>
<dbReference type="PANTHER" id="PTHR19375">
    <property type="entry name" value="HEAT SHOCK PROTEIN 70KDA"/>
    <property type="match status" value="1"/>
</dbReference>
<dbReference type="OrthoDB" id="2430612at2759"/>
<evidence type="ECO:0000256" key="2">
    <source>
        <dbReference type="ARBA" id="ARBA00007381"/>
    </source>
</evidence>
<evidence type="ECO:0000256" key="3">
    <source>
        <dbReference type="ARBA" id="ARBA00022729"/>
    </source>
</evidence>
<keyword evidence="3" id="KW-0732">Signal</keyword>
<gene>
    <name evidence="8" type="ORF">MVEG_11374</name>
</gene>
<organism evidence="8 9">
    <name type="scientific">Podila verticillata NRRL 6337</name>
    <dbReference type="NCBI Taxonomy" id="1069443"/>
    <lineage>
        <taxon>Eukaryota</taxon>
        <taxon>Fungi</taxon>
        <taxon>Fungi incertae sedis</taxon>
        <taxon>Mucoromycota</taxon>
        <taxon>Mortierellomycotina</taxon>
        <taxon>Mortierellomycetes</taxon>
        <taxon>Mortierellales</taxon>
        <taxon>Mortierellaceae</taxon>
        <taxon>Podila</taxon>
    </lineage>
</organism>
<dbReference type="Pfam" id="PF00012">
    <property type="entry name" value="HSP70"/>
    <property type="match status" value="1"/>
</dbReference>
<keyword evidence="9" id="KW-1185">Reference proteome</keyword>
<evidence type="ECO:0000256" key="5">
    <source>
        <dbReference type="ARBA" id="ARBA00022824"/>
    </source>
</evidence>
<keyword evidence="5" id="KW-0256">Endoplasmic reticulum</keyword>
<dbReference type="Gene3D" id="3.30.420.40">
    <property type="match status" value="2"/>
</dbReference>
<evidence type="ECO:0000256" key="6">
    <source>
        <dbReference type="ARBA" id="ARBA00022840"/>
    </source>
</evidence>
<name>A0A086TLM2_9FUNG</name>
<dbReference type="Gene3D" id="2.60.34.10">
    <property type="entry name" value="Substrate Binding Domain Of DNAk, Chain A, domain 1"/>
    <property type="match status" value="1"/>
</dbReference>
<comment type="subcellular location">
    <subcellularLocation>
        <location evidence="1">Endoplasmic reticulum lumen</location>
    </subcellularLocation>
</comment>